<protein>
    <recommendedName>
        <fullName evidence="5">Peptide zinc metalloprotease protein</fullName>
    </recommendedName>
</protein>
<feature type="transmembrane region" description="Helical" evidence="2">
    <location>
        <begin position="269"/>
        <end position="291"/>
    </location>
</feature>
<sequence length="464" mass="49589">MGIEHHTGNPTLAPPGTPRLVEGTELIGEYQGSGFAEPTYLARRDDGQVLQLSRLVYLLATLVDGHRDRDELAAAFGAELDREVSVEQVAFLLDDLLRPAGLVTDDAVPGSAAGGPGATPPDADGPSAEPAPADRVTRPDPLLMLKYRAGLISERRVWTIAGVFRPLFHGPVVAVMLAAFVLLDILIVAGGALGRVVSAADAFIDRPGLTLFVLALIVAAGGFHECGHVAACRYGGARPGVMGIGLYLVWPAFYSTVTDAYRLDRGARLRVDLGGVYFNAIFLTGLGAAYLLTGSPWLLVALVVMHIETLWQFLPSVRLDGYYILADLVGVPDLFARMGPVLRSALPGRSTHPRVAELKPWCRRIVTLWVALVIPCLVYWVVAFIVLAPRVLPAAWSAVRTLIDAVAADIQNAHVAAATLGIVNLLLLVLPYVGLALVAGHLARGLHHSAVRAYRARRPKHDGT</sequence>
<comment type="caution">
    <text evidence="3">The sequence shown here is derived from an EMBL/GenBank/DDBJ whole genome shotgun (WGS) entry which is preliminary data.</text>
</comment>
<accession>A0A848DR70</accession>
<evidence type="ECO:0000313" key="3">
    <source>
        <dbReference type="EMBL" id="NMH95292.1"/>
    </source>
</evidence>
<feature type="transmembrane region" description="Helical" evidence="2">
    <location>
        <begin position="366"/>
        <end position="388"/>
    </location>
</feature>
<name>A0A848DR70_9PSEU</name>
<feature type="transmembrane region" description="Helical" evidence="2">
    <location>
        <begin position="237"/>
        <end position="257"/>
    </location>
</feature>
<feature type="transmembrane region" description="Helical" evidence="2">
    <location>
        <begin position="209"/>
        <end position="231"/>
    </location>
</feature>
<evidence type="ECO:0000256" key="2">
    <source>
        <dbReference type="SAM" id="Phobius"/>
    </source>
</evidence>
<keyword evidence="2" id="KW-0812">Transmembrane</keyword>
<keyword evidence="2" id="KW-1133">Transmembrane helix</keyword>
<dbReference type="AlphaFoldDB" id="A0A848DR70"/>
<organism evidence="3 4">
    <name type="scientific">Pseudonocardia bannensis</name>
    <dbReference type="NCBI Taxonomy" id="630973"/>
    <lineage>
        <taxon>Bacteria</taxon>
        <taxon>Bacillati</taxon>
        <taxon>Actinomycetota</taxon>
        <taxon>Actinomycetes</taxon>
        <taxon>Pseudonocardiales</taxon>
        <taxon>Pseudonocardiaceae</taxon>
        <taxon>Pseudonocardia</taxon>
    </lineage>
</organism>
<dbReference type="Proteomes" id="UP000586918">
    <property type="component" value="Unassembled WGS sequence"/>
</dbReference>
<dbReference type="RefSeq" id="WP_169415953.1">
    <property type="nucleotide sequence ID" value="NZ_JAAXKZ010000172.1"/>
</dbReference>
<reference evidence="3 4" key="1">
    <citation type="submission" date="2020-04" db="EMBL/GenBank/DDBJ databases">
        <authorList>
            <person name="Klaysubun C."/>
            <person name="Duangmal K."/>
            <person name="Lipun K."/>
        </authorList>
    </citation>
    <scope>NUCLEOTIDE SEQUENCE [LARGE SCALE GENOMIC DNA]</scope>
    <source>
        <strain evidence="3 4">DSM 45300</strain>
    </source>
</reference>
<feature type="transmembrane region" description="Helical" evidence="2">
    <location>
        <begin position="172"/>
        <end position="197"/>
    </location>
</feature>
<feature type="region of interest" description="Disordered" evidence="1">
    <location>
        <begin position="108"/>
        <end position="137"/>
    </location>
</feature>
<evidence type="ECO:0000256" key="1">
    <source>
        <dbReference type="SAM" id="MobiDB-lite"/>
    </source>
</evidence>
<proteinExistence type="predicted"/>
<feature type="transmembrane region" description="Helical" evidence="2">
    <location>
        <begin position="422"/>
        <end position="443"/>
    </location>
</feature>
<keyword evidence="2" id="KW-0472">Membrane</keyword>
<dbReference type="EMBL" id="JAAXKZ010000172">
    <property type="protein sequence ID" value="NMH95292.1"/>
    <property type="molecule type" value="Genomic_DNA"/>
</dbReference>
<evidence type="ECO:0008006" key="5">
    <source>
        <dbReference type="Google" id="ProtNLM"/>
    </source>
</evidence>
<gene>
    <name evidence="3" type="ORF">HF519_27805</name>
</gene>
<keyword evidence="4" id="KW-1185">Reference proteome</keyword>
<evidence type="ECO:0000313" key="4">
    <source>
        <dbReference type="Proteomes" id="UP000586918"/>
    </source>
</evidence>